<evidence type="ECO:0000313" key="1">
    <source>
        <dbReference type="EMBL" id="EON77596.1"/>
    </source>
</evidence>
<dbReference type="Proteomes" id="UP000013909">
    <property type="component" value="Unassembled WGS sequence"/>
</dbReference>
<dbReference type="PATRIC" id="fig|1288963.3.peg.1804"/>
<name>R7ZTY6_9BACT</name>
<sequence>MESIAHQKYTERIGEYLLYMYQMEDLIRSYHFNLEDIRQYVVSQYPVSEEEKAKTMEWFGDLCSQMIAENIERTGHLAYVQKHVDQLAELHWQLLKTDREYFALYQDAKPHVVSLVLEAGTADPGHEIQVCVHALYGLLLSRLYGKEVPESILEGSTHFGKVLQYLDKAYIR</sequence>
<proteinExistence type="predicted"/>
<dbReference type="EMBL" id="AQHR01000050">
    <property type="protein sequence ID" value="EON77596.1"/>
    <property type="molecule type" value="Genomic_DNA"/>
</dbReference>
<dbReference type="OrthoDB" id="1095125at2"/>
<accession>R7ZTY6</accession>
<comment type="caution">
    <text evidence="1">The sequence shown here is derived from an EMBL/GenBank/DDBJ whole genome shotgun (WGS) entry which is preliminary data.</text>
</comment>
<gene>
    <name evidence="1" type="ORF">ADIS_1815</name>
</gene>
<evidence type="ECO:0000313" key="2">
    <source>
        <dbReference type="Proteomes" id="UP000013909"/>
    </source>
</evidence>
<dbReference type="STRING" id="1232681.ADIS_1815"/>
<keyword evidence="2" id="KW-1185">Reference proteome</keyword>
<dbReference type="Pfam" id="PF16271">
    <property type="entry name" value="DUF4924"/>
    <property type="match status" value="1"/>
</dbReference>
<protein>
    <submittedName>
        <fullName evidence="1">Uncharacterized protein</fullName>
    </submittedName>
</protein>
<dbReference type="InterPro" id="IPR032574">
    <property type="entry name" value="DUF4924"/>
</dbReference>
<reference evidence="1 2" key="1">
    <citation type="submission" date="2013-02" db="EMBL/GenBank/DDBJ databases">
        <title>A novel strain isolated from Lonar lake, Maharashtra, India.</title>
        <authorList>
            <person name="Singh A."/>
        </authorList>
    </citation>
    <scope>NUCLEOTIDE SEQUENCE [LARGE SCALE GENOMIC DNA]</scope>
    <source>
        <strain evidence="1 2">AK24</strain>
    </source>
</reference>
<organism evidence="1 2">
    <name type="scientific">Lunatimonas lonarensis</name>
    <dbReference type="NCBI Taxonomy" id="1232681"/>
    <lineage>
        <taxon>Bacteria</taxon>
        <taxon>Pseudomonadati</taxon>
        <taxon>Bacteroidota</taxon>
        <taxon>Cytophagia</taxon>
        <taxon>Cytophagales</taxon>
        <taxon>Cyclobacteriaceae</taxon>
    </lineage>
</organism>
<dbReference type="AlphaFoldDB" id="R7ZTY6"/>
<dbReference type="RefSeq" id="WP_010853953.1">
    <property type="nucleotide sequence ID" value="NZ_AQHR01000050.1"/>
</dbReference>